<dbReference type="RefSeq" id="WP_379911709.1">
    <property type="nucleotide sequence ID" value="NZ_JBHSWE010000001.1"/>
</dbReference>
<reference evidence="3" key="1">
    <citation type="journal article" date="2019" name="Int. J. Syst. Evol. Microbiol.">
        <title>The Global Catalogue of Microorganisms (GCM) 10K type strain sequencing project: providing services to taxonomists for standard genome sequencing and annotation.</title>
        <authorList>
            <consortium name="The Broad Institute Genomics Platform"/>
            <consortium name="The Broad Institute Genome Sequencing Center for Infectious Disease"/>
            <person name="Wu L."/>
            <person name="Ma J."/>
        </authorList>
    </citation>
    <scope>NUCLEOTIDE SEQUENCE [LARGE SCALE GENOMIC DNA]</scope>
    <source>
        <strain evidence="3">NBRC 111756</strain>
    </source>
</reference>
<dbReference type="Pfam" id="PF01408">
    <property type="entry name" value="GFO_IDH_MocA"/>
    <property type="match status" value="1"/>
</dbReference>
<proteinExistence type="predicted"/>
<evidence type="ECO:0000313" key="2">
    <source>
        <dbReference type="EMBL" id="MFC6673344.1"/>
    </source>
</evidence>
<gene>
    <name evidence="2" type="ORF">ACFQDL_27090</name>
</gene>
<evidence type="ECO:0000259" key="1">
    <source>
        <dbReference type="Pfam" id="PF01408"/>
    </source>
</evidence>
<evidence type="ECO:0000313" key="3">
    <source>
        <dbReference type="Proteomes" id="UP001596422"/>
    </source>
</evidence>
<name>A0ABW2A7M5_9GAMM</name>
<accession>A0ABW2A7M5</accession>
<dbReference type="Proteomes" id="UP001596422">
    <property type="component" value="Unassembled WGS sequence"/>
</dbReference>
<dbReference type="SUPFAM" id="SSF51735">
    <property type="entry name" value="NAD(P)-binding Rossmann-fold domains"/>
    <property type="match status" value="1"/>
</dbReference>
<dbReference type="EMBL" id="JBHSWE010000001">
    <property type="protein sequence ID" value="MFC6673344.1"/>
    <property type="molecule type" value="Genomic_DNA"/>
</dbReference>
<feature type="domain" description="Gfo/Idh/MocA-like oxidoreductase N-terminal" evidence="1">
    <location>
        <begin position="5"/>
        <end position="89"/>
    </location>
</feature>
<dbReference type="InterPro" id="IPR000683">
    <property type="entry name" value="Gfo/Idh/MocA-like_OxRdtase_N"/>
</dbReference>
<organism evidence="2 3">
    <name type="scientific">Marinobacterium aestuariivivens</name>
    <dbReference type="NCBI Taxonomy" id="1698799"/>
    <lineage>
        <taxon>Bacteria</taxon>
        <taxon>Pseudomonadati</taxon>
        <taxon>Pseudomonadota</taxon>
        <taxon>Gammaproteobacteria</taxon>
        <taxon>Oceanospirillales</taxon>
        <taxon>Oceanospirillaceae</taxon>
        <taxon>Marinobacterium</taxon>
    </lineage>
</organism>
<sequence>MRDQNIGLIGAGAIGQTHISTLDCLPGFRLAAIADPGPATAAIAESSQASWFAAYRDMLEKCELDGVIVATPNELHVDVCIDCLERGCRYCWKSRSPTRWPTPCAWLRPASGSVYRYWWAITGVTIR</sequence>
<dbReference type="InterPro" id="IPR051450">
    <property type="entry name" value="Gfo/Idh/MocA_Oxidoreductases"/>
</dbReference>
<dbReference type="PANTHER" id="PTHR43377">
    <property type="entry name" value="BILIVERDIN REDUCTASE A"/>
    <property type="match status" value="1"/>
</dbReference>
<comment type="caution">
    <text evidence="2">The sequence shown here is derived from an EMBL/GenBank/DDBJ whole genome shotgun (WGS) entry which is preliminary data.</text>
</comment>
<protein>
    <submittedName>
        <fullName evidence="2">Gfo/Idh/MocA family protein</fullName>
    </submittedName>
</protein>
<keyword evidence="3" id="KW-1185">Reference proteome</keyword>
<dbReference type="PANTHER" id="PTHR43377:SF8">
    <property type="entry name" value="BLR3664 PROTEIN"/>
    <property type="match status" value="1"/>
</dbReference>
<dbReference type="Gene3D" id="3.40.50.720">
    <property type="entry name" value="NAD(P)-binding Rossmann-like Domain"/>
    <property type="match status" value="1"/>
</dbReference>
<dbReference type="InterPro" id="IPR036291">
    <property type="entry name" value="NAD(P)-bd_dom_sf"/>
</dbReference>